<dbReference type="InterPro" id="IPR019734">
    <property type="entry name" value="TPR_rpt"/>
</dbReference>
<protein>
    <submittedName>
        <fullName evidence="6">Thiol-disulfide oxidoreductase ResA</fullName>
    </submittedName>
</protein>
<dbReference type="GO" id="GO:0006950">
    <property type="term" value="P:response to stress"/>
    <property type="evidence" value="ECO:0007669"/>
    <property type="project" value="UniProtKB-ARBA"/>
</dbReference>
<dbReference type="InterPro" id="IPR050553">
    <property type="entry name" value="Thioredoxin_ResA/DsbE_sf"/>
</dbReference>
<sequence length="614" mass="66177" precursor="true">MRFALLAIAASLFAGVSTAKSPTAEQALALTPIQPGIDFTTPAKADIAACTIAPEKSGGITAWVVRDGQGRNLRRFADTNGDNVVDVWSYYRDGVEVYRDIDSDFDNKADQYRWLGTAGTRWGIDENEDGRVDSWRAISAYEVAEEVVAALRSRDSAAFARVLLSPAELKGLGLGGSVAGEVAAATGSAAKGFQETAAGGKLTAGTRFIDFGSVRPGVIPGGVDGATADATFCEGATALVEIGGETEQVQLGPLVQVGDGWRVITGPKLGSNSQDPLALFMMPGIAPTAGGERPSEKMQQLMTELEKLDRQSAGSPGAAAGKRIDLLRQLADASSSGLKEQWIQQLADTLAADVLENSNKASLQSLDALIRKTEAEGVADSLVAHVRFQRIWAEYGLLSQDPKEDYPKVQRAWLDQLEQFVKKHPDDQESAEALLQLGMAAEFAGETEQAQDWYARLAKQFPDTTRGRKASGAIRRLSSVGKPIELRAQKIDGGAFDLKQLAGKHVLIHYWATWCEPCKSDMAQLKELYAKNGRTLTIVGVNLDASVADAKAYLATNRLPWTQVYDEGGLDGRLANEMGVMTLPLMIMLDEKGQVVNRNLHVAELETEIRRLIR</sequence>
<dbReference type="InterPro" id="IPR013740">
    <property type="entry name" value="Redoxin"/>
</dbReference>
<evidence type="ECO:0000256" key="1">
    <source>
        <dbReference type="ARBA" id="ARBA00004196"/>
    </source>
</evidence>
<dbReference type="CDD" id="cd02966">
    <property type="entry name" value="TlpA_like_family"/>
    <property type="match status" value="1"/>
</dbReference>
<keyword evidence="4" id="KW-0732">Signal</keyword>
<evidence type="ECO:0000313" key="7">
    <source>
        <dbReference type="Proteomes" id="UP000317429"/>
    </source>
</evidence>
<dbReference type="Pfam" id="PF13174">
    <property type="entry name" value="TPR_6"/>
    <property type="match status" value="1"/>
</dbReference>
<keyword evidence="7" id="KW-1185">Reference proteome</keyword>
<dbReference type="KEGG" id="pnd:Pla175_13500"/>
<reference evidence="6 7" key="1">
    <citation type="submission" date="2019-02" db="EMBL/GenBank/DDBJ databases">
        <title>Deep-cultivation of Planctomycetes and their phenomic and genomic characterization uncovers novel biology.</title>
        <authorList>
            <person name="Wiegand S."/>
            <person name="Jogler M."/>
            <person name="Boedeker C."/>
            <person name="Pinto D."/>
            <person name="Vollmers J."/>
            <person name="Rivas-Marin E."/>
            <person name="Kohn T."/>
            <person name="Peeters S.H."/>
            <person name="Heuer A."/>
            <person name="Rast P."/>
            <person name="Oberbeckmann S."/>
            <person name="Bunk B."/>
            <person name="Jeske O."/>
            <person name="Meyerdierks A."/>
            <person name="Storesund J.E."/>
            <person name="Kallscheuer N."/>
            <person name="Luecker S."/>
            <person name="Lage O.M."/>
            <person name="Pohl T."/>
            <person name="Merkel B.J."/>
            <person name="Hornburger P."/>
            <person name="Mueller R.-W."/>
            <person name="Bruemmer F."/>
            <person name="Labrenz M."/>
            <person name="Spormann A.M."/>
            <person name="Op den Camp H."/>
            <person name="Overmann J."/>
            <person name="Amann R."/>
            <person name="Jetten M.S.M."/>
            <person name="Mascher T."/>
            <person name="Medema M.H."/>
            <person name="Devos D.P."/>
            <person name="Kaster A.-K."/>
            <person name="Ovreas L."/>
            <person name="Rohde M."/>
            <person name="Galperin M.Y."/>
            <person name="Jogler C."/>
        </authorList>
    </citation>
    <scope>NUCLEOTIDE SEQUENCE [LARGE SCALE GENOMIC DNA]</scope>
    <source>
        <strain evidence="6 7">Pla175</strain>
    </source>
</reference>
<gene>
    <name evidence="6" type="primary">resA_1</name>
    <name evidence="6" type="ORF">Pla175_13500</name>
</gene>
<dbReference type="Gene3D" id="1.25.40.10">
    <property type="entry name" value="Tetratricopeptide repeat domain"/>
    <property type="match status" value="1"/>
</dbReference>
<dbReference type="RefSeq" id="WP_145282414.1">
    <property type="nucleotide sequence ID" value="NZ_CP036291.1"/>
</dbReference>
<dbReference type="PROSITE" id="PS51352">
    <property type="entry name" value="THIOREDOXIN_2"/>
    <property type="match status" value="1"/>
</dbReference>
<dbReference type="PANTHER" id="PTHR42852:SF13">
    <property type="entry name" value="PROTEIN DIPZ"/>
    <property type="match status" value="1"/>
</dbReference>
<name>A0A518D930_9BACT</name>
<dbReference type="Pfam" id="PF08534">
    <property type="entry name" value="Redoxin"/>
    <property type="match status" value="1"/>
</dbReference>
<evidence type="ECO:0000259" key="5">
    <source>
        <dbReference type="PROSITE" id="PS51352"/>
    </source>
</evidence>
<dbReference type="Proteomes" id="UP000317429">
    <property type="component" value="Chromosome"/>
</dbReference>
<evidence type="ECO:0000256" key="3">
    <source>
        <dbReference type="ARBA" id="ARBA00023284"/>
    </source>
</evidence>
<proteinExistence type="predicted"/>
<dbReference type="InterPro" id="IPR011990">
    <property type="entry name" value="TPR-like_helical_dom_sf"/>
</dbReference>
<dbReference type="Gene3D" id="3.40.30.10">
    <property type="entry name" value="Glutaredoxin"/>
    <property type="match status" value="1"/>
</dbReference>
<evidence type="ECO:0000256" key="2">
    <source>
        <dbReference type="ARBA" id="ARBA00022748"/>
    </source>
</evidence>
<evidence type="ECO:0000256" key="4">
    <source>
        <dbReference type="SAM" id="SignalP"/>
    </source>
</evidence>
<dbReference type="OrthoDB" id="252709at2"/>
<feature type="chain" id="PRO_5021745630" evidence="4">
    <location>
        <begin position="20"/>
        <end position="614"/>
    </location>
</feature>
<feature type="signal peptide" evidence="4">
    <location>
        <begin position="1"/>
        <end position="19"/>
    </location>
</feature>
<feature type="domain" description="Thioredoxin" evidence="5">
    <location>
        <begin position="455"/>
        <end position="614"/>
    </location>
</feature>
<keyword evidence="2" id="KW-0201">Cytochrome c-type biogenesis</keyword>
<dbReference type="AlphaFoldDB" id="A0A518D930"/>
<keyword evidence="3" id="KW-0676">Redox-active center</keyword>
<comment type="subcellular location">
    <subcellularLocation>
        <location evidence="1">Cell envelope</location>
    </subcellularLocation>
</comment>
<dbReference type="InterPro" id="IPR017937">
    <property type="entry name" value="Thioredoxin_CS"/>
</dbReference>
<evidence type="ECO:0000313" key="6">
    <source>
        <dbReference type="EMBL" id="QDU87982.1"/>
    </source>
</evidence>
<dbReference type="PANTHER" id="PTHR42852">
    <property type="entry name" value="THIOL:DISULFIDE INTERCHANGE PROTEIN DSBE"/>
    <property type="match status" value="1"/>
</dbReference>
<dbReference type="SUPFAM" id="SSF52833">
    <property type="entry name" value="Thioredoxin-like"/>
    <property type="match status" value="1"/>
</dbReference>
<dbReference type="EMBL" id="CP036291">
    <property type="protein sequence ID" value="QDU87982.1"/>
    <property type="molecule type" value="Genomic_DNA"/>
</dbReference>
<accession>A0A518D930</accession>
<dbReference type="PROSITE" id="PS00194">
    <property type="entry name" value="THIOREDOXIN_1"/>
    <property type="match status" value="1"/>
</dbReference>
<dbReference type="InterPro" id="IPR036249">
    <property type="entry name" value="Thioredoxin-like_sf"/>
</dbReference>
<organism evidence="6 7">
    <name type="scientific">Pirellulimonas nuda</name>
    <dbReference type="NCBI Taxonomy" id="2528009"/>
    <lineage>
        <taxon>Bacteria</taxon>
        <taxon>Pseudomonadati</taxon>
        <taxon>Planctomycetota</taxon>
        <taxon>Planctomycetia</taxon>
        <taxon>Pirellulales</taxon>
        <taxon>Lacipirellulaceae</taxon>
        <taxon>Pirellulimonas</taxon>
    </lineage>
</organism>
<dbReference type="InterPro" id="IPR013766">
    <property type="entry name" value="Thioredoxin_domain"/>
</dbReference>